<dbReference type="SUPFAM" id="SSF159888">
    <property type="entry name" value="YdhG-like"/>
    <property type="match status" value="1"/>
</dbReference>
<keyword evidence="4" id="KW-1185">Reference proteome</keyword>
<evidence type="ECO:0000256" key="1">
    <source>
        <dbReference type="SAM" id="MobiDB-lite"/>
    </source>
</evidence>
<feature type="domain" description="YdhG-like" evidence="2">
    <location>
        <begin position="21"/>
        <end position="113"/>
    </location>
</feature>
<dbReference type="InterPro" id="IPR014922">
    <property type="entry name" value="YdhG-like"/>
</dbReference>
<feature type="region of interest" description="Disordered" evidence="1">
    <location>
        <begin position="117"/>
        <end position="170"/>
    </location>
</feature>
<evidence type="ECO:0000313" key="4">
    <source>
        <dbReference type="Proteomes" id="UP001449657"/>
    </source>
</evidence>
<organism evidence="3 4">
    <name type="scientific">Chitinophaga caseinilytica</name>
    <dbReference type="NCBI Taxonomy" id="2267521"/>
    <lineage>
        <taxon>Bacteria</taxon>
        <taxon>Pseudomonadati</taxon>
        <taxon>Bacteroidota</taxon>
        <taxon>Chitinophagia</taxon>
        <taxon>Chitinophagales</taxon>
        <taxon>Chitinophagaceae</taxon>
        <taxon>Chitinophaga</taxon>
    </lineage>
</organism>
<name>A0ABZ2Z8Q1_9BACT</name>
<evidence type="ECO:0000313" key="3">
    <source>
        <dbReference type="EMBL" id="WZN48220.1"/>
    </source>
</evidence>
<feature type="compositionally biased region" description="Low complexity" evidence="1">
    <location>
        <begin position="134"/>
        <end position="162"/>
    </location>
</feature>
<evidence type="ECO:0000259" key="2">
    <source>
        <dbReference type="Pfam" id="PF08818"/>
    </source>
</evidence>
<gene>
    <name evidence="3" type="ORF">WJU22_08530</name>
</gene>
<proteinExistence type="predicted"/>
<dbReference type="Proteomes" id="UP001449657">
    <property type="component" value="Chromosome"/>
</dbReference>
<accession>A0ABZ2Z8Q1</accession>
<sequence>MAKTDFKTIDQYISTFDAADQAALTKIRQAIRKAAPNAEEVISYQIPAYKENGYVIYFSGFKEHYSLAFPPPFTVFEVFAKELAPYQQSKSVVQLPKGSPLPLDLIGRMVKFRLEEAKNSSKLKPKPAAKKADSAASKAKPAAAAKPKPAAKKASTSAPKAKPATKAKKK</sequence>
<reference evidence="3 4" key="1">
    <citation type="submission" date="2024-03" db="EMBL/GenBank/DDBJ databases">
        <title>Chitinophaga caseinilytica sp. nov., a casein hydrolysing bacterium isolated from forest soil.</title>
        <authorList>
            <person name="Lee D.S."/>
            <person name="Han D.M."/>
            <person name="Baek J.H."/>
            <person name="Choi D.G."/>
            <person name="Jeon J.H."/>
            <person name="Jeon C.O."/>
        </authorList>
    </citation>
    <scope>NUCLEOTIDE SEQUENCE [LARGE SCALE GENOMIC DNA]</scope>
    <source>
        <strain evidence="3 4">KACC 19118</strain>
    </source>
</reference>
<dbReference type="Gene3D" id="3.90.1150.200">
    <property type="match status" value="1"/>
</dbReference>
<dbReference type="Pfam" id="PF08818">
    <property type="entry name" value="DUF1801"/>
    <property type="match status" value="1"/>
</dbReference>
<protein>
    <submittedName>
        <fullName evidence="3">DUF1801 domain-containing protein</fullName>
    </submittedName>
</protein>
<dbReference type="RefSeq" id="WP_341842815.1">
    <property type="nucleotide sequence ID" value="NZ_CP149792.1"/>
</dbReference>
<dbReference type="EMBL" id="CP150096">
    <property type="protein sequence ID" value="WZN48220.1"/>
    <property type="molecule type" value="Genomic_DNA"/>
</dbReference>